<dbReference type="GO" id="GO:0004803">
    <property type="term" value="F:transposase activity"/>
    <property type="evidence" value="ECO:0007669"/>
    <property type="project" value="InterPro"/>
</dbReference>
<evidence type="ECO:0000259" key="2">
    <source>
        <dbReference type="SMART" id="SM01321"/>
    </source>
</evidence>
<dbReference type="InterPro" id="IPR013159">
    <property type="entry name" value="DnaA_C"/>
</dbReference>
<organism evidence="3">
    <name type="scientific">hydrothermal vent metagenome</name>
    <dbReference type="NCBI Taxonomy" id="652676"/>
    <lineage>
        <taxon>unclassified sequences</taxon>
        <taxon>metagenomes</taxon>
        <taxon>ecological metagenomes</taxon>
    </lineage>
</organism>
<dbReference type="AlphaFoldDB" id="A0A3B1A025"/>
<dbReference type="InterPro" id="IPR036515">
    <property type="entry name" value="Transposase_17_sf"/>
</dbReference>
<dbReference type="EMBL" id="UOFT01000011">
    <property type="protein sequence ID" value="VAW91559.1"/>
    <property type="molecule type" value="Genomic_DNA"/>
</dbReference>
<dbReference type="SUPFAM" id="SSF48295">
    <property type="entry name" value="TrpR-like"/>
    <property type="match status" value="1"/>
</dbReference>
<dbReference type="PANTHER" id="PTHR34322">
    <property type="entry name" value="TRANSPOSASE, Y1_TNP DOMAIN-CONTAINING"/>
    <property type="match status" value="1"/>
</dbReference>
<name>A0A3B1A025_9ZZZZ</name>
<dbReference type="InterPro" id="IPR002686">
    <property type="entry name" value="Transposase_17"/>
</dbReference>
<dbReference type="Pfam" id="PF01797">
    <property type="entry name" value="Y1_Tnp"/>
    <property type="match status" value="1"/>
</dbReference>
<evidence type="ECO:0008006" key="4">
    <source>
        <dbReference type="Google" id="ProtNLM"/>
    </source>
</evidence>
<sequence>MGRGMERRRVFQSDVDKNDFLDRLGEGLEQAQCQCYAWALMSNHYHLLIRVSSKPLSKLMSPLLSGYGTQYNIRKKRSGYVFQNRFKSILCDADNYLLELIRYIHLNPLKAKMVDSLSALDRYSWSGHAGVMGNKSQKWYSTGEVLGLFGKQKKTARSRYRQFVNEGIKGVKTQDLSGGGLIRSYGGWEAVQYLRKEHEARIGDERILGDSAFVESVLKMDKLPLDQKTHWQRKGWDLAKLINKVCNYIDILPKDIIKKGRQNDISDAKSLICYWGTQVLGLSSTAIAIDLNIGQPSISKASKRGEIVCQQYGIEWEEFSSR</sequence>
<accession>A0A3B1A025</accession>
<gene>
    <name evidence="3" type="ORF">MNBD_GAMMA23-1051</name>
</gene>
<dbReference type="SMART" id="SM00760">
    <property type="entry name" value="Bac_DnaA_C"/>
    <property type="match status" value="1"/>
</dbReference>
<evidence type="ECO:0000313" key="3">
    <source>
        <dbReference type="EMBL" id="VAW91559.1"/>
    </source>
</evidence>
<dbReference type="SMART" id="SM01321">
    <property type="entry name" value="Y1_Tnp"/>
    <property type="match status" value="1"/>
</dbReference>
<feature type="domain" description="Chromosomal replication initiator DnaA C-terminal" evidence="1">
    <location>
        <begin position="237"/>
        <end position="305"/>
    </location>
</feature>
<dbReference type="PANTHER" id="PTHR34322:SF2">
    <property type="entry name" value="TRANSPOSASE IS200-LIKE DOMAIN-CONTAINING PROTEIN"/>
    <property type="match status" value="1"/>
</dbReference>
<dbReference type="GO" id="GO:0006275">
    <property type="term" value="P:regulation of DNA replication"/>
    <property type="evidence" value="ECO:0007669"/>
    <property type="project" value="InterPro"/>
</dbReference>
<proteinExistence type="predicted"/>
<dbReference type="InterPro" id="IPR010921">
    <property type="entry name" value="Trp_repressor/repl_initiator"/>
</dbReference>
<evidence type="ECO:0000259" key="1">
    <source>
        <dbReference type="SMART" id="SM00760"/>
    </source>
</evidence>
<dbReference type="GO" id="GO:0006313">
    <property type="term" value="P:DNA transposition"/>
    <property type="evidence" value="ECO:0007669"/>
    <property type="project" value="InterPro"/>
</dbReference>
<dbReference type="GO" id="GO:0005524">
    <property type="term" value="F:ATP binding"/>
    <property type="evidence" value="ECO:0007669"/>
    <property type="project" value="InterPro"/>
</dbReference>
<feature type="domain" description="Transposase IS200-like" evidence="2">
    <location>
        <begin position="3"/>
        <end position="107"/>
    </location>
</feature>
<dbReference type="GO" id="GO:0006270">
    <property type="term" value="P:DNA replication initiation"/>
    <property type="evidence" value="ECO:0007669"/>
    <property type="project" value="InterPro"/>
</dbReference>
<dbReference type="SUPFAM" id="SSF143422">
    <property type="entry name" value="Transposase IS200-like"/>
    <property type="match status" value="1"/>
</dbReference>
<dbReference type="Gene3D" id="3.30.70.1290">
    <property type="entry name" value="Transposase IS200-like"/>
    <property type="match status" value="1"/>
</dbReference>
<dbReference type="GO" id="GO:0043565">
    <property type="term" value="F:sequence-specific DNA binding"/>
    <property type="evidence" value="ECO:0007669"/>
    <property type="project" value="InterPro"/>
</dbReference>
<protein>
    <recommendedName>
        <fullName evidence="4">Transposase IS200-like domain-containing protein</fullName>
    </recommendedName>
</protein>
<dbReference type="Gene3D" id="1.10.1750.10">
    <property type="match status" value="1"/>
</dbReference>
<reference evidence="3" key="1">
    <citation type="submission" date="2018-06" db="EMBL/GenBank/DDBJ databases">
        <authorList>
            <person name="Zhirakovskaya E."/>
        </authorList>
    </citation>
    <scope>NUCLEOTIDE SEQUENCE</scope>
</reference>